<evidence type="ECO:0000313" key="2">
    <source>
        <dbReference type="Proteomes" id="UP001580346"/>
    </source>
</evidence>
<reference evidence="1 2" key="1">
    <citation type="submission" date="2024-09" db="EMBL/GenBank/DDBJ databases">
        <title>Paenibacillus zeirhizospherea sp. nov., isolated from surface of the maize (Zea mays) roots in a horticulture field, Hungary.</title>
        <authorList>
            <person name="Marton D."/>
            <person name="Farkas M."/>
            <person name="Bedics A."/>
            <person name="Toth E."/>
            <person name="Tancsics A."/>
            <person name="Boka K."/>
            <person name="Maroti G."/>
            <person name="Kriszt B."/>
            <person name="Cserhati M."/>
        </authorList>
    </citation>
    <scope>NUCLEOTIDE SEQUENCE [LARGE SCALE GENOMIC DNA]</scope>
    <source>
        <strain evidence="1 2">KCTC 33519</strain>
    </source>
</reference>
<dbReference type="Proteomes" id="UP001580346">
    <property type="component" value="Unassembled WGS sequence"/>
</dbReference>
<gene>
    <name evidence="1" type="ORF">ACE41H_11285</name>
</gene>
<comment type="caution">
    <text evidence="1">The sequence shown here is derived from an EMBL/GenBank/DDBJ whole genome shotgun (WGS) entry which is preliminary data.</text>
</comment>
<organism evidence="1 2">
    <name type="scientific">Paenibacillus enshidis</name>
    <dbReference type="NCBI Taxonomy" id="1458439"/>
    <lineage>
        <taxon>Bacteria</taxon>
        <taxon>Bacillati</taxon>
        <taxon>Bacillota</taxon>
        <taxon>Bacilli</taxon>
        <taxon>Bacillales</taxon>
        <taxon>Paenibacillaceae</taxon>
        <taxon>Paenibacillus</taxon>
    </lineage>
</organism>
<dbReference type="InterPro" id="IPR026838">
    <property type="entry name" value="YheC/D"/>
</dbReference>
<protein>
    <submittedName>
        <fullName evidence="1">YheC/YheD family protein</fullName>
    </submittedName>
</protein>
<proteinExistence type="predicted"/>
<accession>A0ABV5AT23</accession>
<name>A0ABV5AT23_9BACL</name>
<keyword evidence="2" id="KW-1185">Reference proteome</keyword>
<dbReference type="Pfam" id="PF14398">
    <property type="entry name" value="ATPgrasp_YheCD"/>
    <property type="match status" value="1"/>
</dbReference>
<dbReference type="RefSeq" id="WP_375355345.1">
    <property type="nucleotide sequence ID" value="NZ_JBHHMI010000008.1"/>
</dbReference>
<dbReference type="SUPFAM" id="SSF56059">
    <property type="entry name" value="Glutathione synthetase ATP-binding domain-like"/>
    <property type="match status" value="1"/>
</dbReference>
<sequence length="369" mass="42288">MITKKQDKPIVAILTMHDNKRMFRGNQENFQEILETGARMGHLVYVVTVKDLDPGKTSVRGYSYNRSTKQWEPGYFPRPQVVYNRIPDRLDEHKPWVRSRIEELQQAKDITLYNPGFFNKWTLFQALKTSGKTRGLVPATKRLQNSGVLLKMLQSYPCLYLKPESGKAGKGIMKVNCSRRTPTSYRLNIQTNRKSAIFKTSNFNRLWSRIQRKTGSTPYIVQQGIELATNRNRPFDLRVLAQKNRRGIWRISGVGARLAGSRSITTHVPRGGSIEDPQKLLTNLFGAEMTDAHLQRVQGAALQIARQIESNANGIVGEMSMDLGIDRAGNLWFFEANAKPMKFDEPDIRKKSLERIFYFSSYLAEQQKD</sequence>
<dbReference type="EMBL" id="JBHHMI010000008">
    <property type="protein sequence ID" value="MFB5267362.1"/>
    <property type="molecule type" value="Genomic_DNA"/>
</dbReference>
<evidence type="ECO:0000313" key="1">
    <source>
        <dbReference type="EMBL" id="MFB5267362.1"/>
    </source>
</evidence>